<comment type="caution">
    <text evidence="1">The sequence shown here is derived from an EMBL/GenBank/DDBJ whole genome shotgun (WGS) entry which is preliminary data.</text>
</comment>
<evidence type="ECO:0000313" key="2">
    <source>
        <dbReference type="Proteomes" id="UP001185755"/>
    </source>
</evidence>
<accession>A0ABU4B6M7</accession>
<keyword evidence="2" id="KW-1185">Reference proteome</keyword>
<organism evidence="1 2">
    <name type="scientific">Rhodococcoides yunnanense</name>
    <dbReference type="NCBI Taxonomy" id="278209"/>
    <lineage>
        <taxon>Bacteria</taxon>
        <taxon>Bacillati</taxon>
        <taxon>Actinomycetota</taxon>
        <taxon>Actinomycetes</taxon>
        <taxon>Mycobacteriales</taxon>
        <taxon>Nocardiaceae</taxon>
        <taxon>Rhodococcoides</taxon>
    </lineage>
</organism>
<proteinExistence type="predicted"/>
<name>A0ABU4B6M7_9NOCA</name>
<dbReference type="InterPro" id="IPR021295">
    <property type="entry name" value="DUF2867"/>
</dbReference>
<protein>
    <submittedName>
        <fullName evidence="1">DUF2867 domain-containing protein</fullName>
    </submittedName>
</protein>
<reference evidence="1 2" key="1">
    <citation type="submission" date="2023-10" db="EMBL/GenBank/DDBJ databases">
        <title>Development of a sustainable strategy for remediation of hydrocarbon-contaminated territories based on the waste exchange concept.</title>
        <authorList>
            <person name="Krivoruchko A."/>
        </authorList>
    </citation>
    <scope>NUCLEOTIDE SEQUENCE [LARGE SCALE GENOMIC DNA]</scope>
    <source>
        <strain evidence="1 2">IEGM 1323</strain>
    </source>
</reference>
<dbReference type="RefSeq" id="WP_317562735.1">
    <property type="nucleotide sequence ID" value="NZ_JAWLJX010000001.1"/>
</dbReference>
<sequence>MSAAYEILPTPDWATTTTIAIAHSAPSDPMLWARTIFGADNAPLFVKVLFAVRVVAAKILRLPQADQAMLTADTVIGDEAIIDTDDKHLHFVAAIRPDPAAGLLHVVTAVNLKGIVGRIYFAPVSLLHDTVTRSIMKSAAARLA</sequence>
<dbReference type="Proteomes" id="UP001185755">
    <property type="component" value="Unassembled WGS sequence"/>
</dbReference>
<gene>
    <name evidence="1" type="ORF">R3P96_00635</name>
</gene>
<dbReference type="EMBL" id="JAWLJX010000001">
    <property type="protein sequence ID" value="MDV6259834.1"/>
    <property type="molecule type" value="Genomic_DNA"/>
</dbReference>
<dbReference type="Pfam" id="PF11066">
    <property type="entry name" value="DUF2867"/>
    <property type="match status" value="1"/>
</dbReference>
<evidence type="ECO:0000313" key="1">
    <source>
        <dbReference type="EMBL" id="MDV6259834.1"/>
    </source>
</evidence>